<evidence type="ECO:0000256" key="3">
    <source>
        <dbReference type="SAM" id="Phobius"/>
    </source>
</evidence>
<feature type="region of interest" description="Disordered" evidence="2">
    <location>
        <begin position="249"/>
        <end position="295"/>
    </location>
</feature>
<feature type="region of interest" description="Disordered" evidence="2">
    <location>
        <begin position="602"/>
        <end position="647"/>
    </location>
</feature>
<feature type="compositionally biased region" description="Gly residues" evidence="2">
    <location>
        <begin position="249"/>
        <end position="258"/>
    </location>
</feature>
<dbReference type="Proteomes" id="UP000829685">
    <property type="component" value="Unassembled WGS sequence"/>
</dbReference>
<evidence type="ECO:0000313" key="6">
    <source>
        <dbReference type="Proteomes" id="UP000829685"/>
    </source>
</evidence>
<feature type="compositionally biased region" description="Polar residues" evidence="2">
    <location>
        <begin position="623"/>
        <end position="637"/>
    </location>
</feature>
<evidence type="ECO:0000256" key="1">
    <source>
        <dbReference type="SAM" id="Coils"/>
    </source>
</evidence>
<comment type="caution">
    <text evidence="5">The sequence shown here is derived from an EMBL/GenBank/DDBJ whole genome shotgun (WGS) entry which is preliminary data.</text>
</comment>
<sequence length="647" mass="70213">MHGLLRAAVLLAPALATGLAIQPEEVTPSAFIRLDLPHVEDDTAREEATLRLDVLKAEESCGHGNVALNGQSLAQDSAGLGAGSITTDQGSLLIASWKFTCVDVEDQQKEQMMELSVDFIDGKEVKDVSVTIQFQQRSPMSISYVDGADSVITSPQQYMPDMPSDDGHNPELEAHIAELEEMKLQLVELEQAIFMKVQFMSEAFGFQEKSSKVTECDNLKCIFLSMYDSVKGVATKFYGHGLLEDGFGGPPGRPFGGHGRGRHGKPGGHHGFPFPHHGNHTHGNHTFPPPPPHGKPHFPPPFCHCEPPPPPPHGPHHGPPHGGPDRHHGPPPPHHGPPHGGPEGHHGGPPPPDHGPGKKPHNGEERPPFGHHFDGPPPPPHGEPEDLPGRPGADGPPPPPFEAGEPGQEHPLYAPEGDRPPPPHFEGDHPPFHGFGSHHHPPPPPHGLDFHQLAQSAPLLRVFAVVVTLGLLVVALHTRCCTSRRSERRQCRERRAAKRAAIKAKLASLIQRLKNMANRNSDDEEKEAIMRRIHAEDNDDSDAVSTTMEQDIEQFRNAADVVSDMVAAEEGRARQEMAQYAMPVPPSPHSAFPDYLSVDEALPAYDEGSDDSSYVADGIRYSPGNSSYTPSISSQESSLDEHLGRKN</sequence>
<name>A0A9P9WY88_9PEZI</name>
<feature type="transmembrane region" description="Helical" evidence="3">
    <location>
        <begin position="459"/>
        <end position="478"/>
    </location>
</feature>
<evidence type="ECO:0000313" key="5">
    <source>
        <dbReference type="EMBL" id="KAI1881200.1"/>
    </source>
</evidence>
<feature type="compositionally biased region" description="Basic and acidic residues" evidence="2">
    <location>
        <begin position="416"/>
        <end position="431"/>
    </location>
</feature>
<accession>A0A9P9WY88</accession>
<dbReference type="AlphaFoldDB" id="A0A9P9WY88"/>
<proteinExistence type="predicted"/>
<protein>
    <submittedName>
        <fullName evidence="5">Uncharacterized protein</fullName>
    </submittedName>
</protein>
<organism evidence="5 6">
    <name type="scientific">Neoarthrinium moseri</name>
    <dbReference type="NCBI Taxonomy" id="1658444"/>
    <lineage>
        <taxon>Eukaryota</taxon>
        <taxon>Fungi</taxon>
        <taxon>Dikarya</taxon>
        <taxon>Ascomycota</taxon>
        <taxon>Pezizomycotina</taxon>
        <taxon>Sordariomycetes</taxon>
        <taxon>Xylariomycetidae</taxon>
        <taxon>Amphisphaeriales</taxon>
        <taxon>Apiosporaceae</taxon>
        <taxon>Neoarthrinium</taxon>
    </lineage>
</organism>
<keyword evidence="3" id="KW-0812">Transmembrane</keyword>
<evidence type="ECO:0000256" key="2">
    <source>
        <dbReference type="SAM" id="MobiDB-lite"/>
    </source>
</evidence>
<keyword evidence="3" id="KW-0472">Membrane</keyword>
<keyword evidence="4" id="KW-0732">Signal</keyword>
<feature type="region of interest" description="Disordered" evidence="2">
    <location>
        <begin position="309"/>
        <end position="449"/>
    </location>
</feature>
<feature type="compositionally biased region" description="Basic residues" evidence="2">
    <location>
        <begin position="259"/>
        <end position="268"/>
    </location>
</feature>
<feature type="coiled-coil region" evidence="1">
    <location>
        <begin position="499"/>
        <end position="526"/>
    </location>
</feature>
<feature type="signal peptide" evidence="4">
    <location>
        <begin position="1"/>
        <end position="20"/>
    </location>
</feature>
<keyword evidence="1" id="KW-0175">Coiled coil</keyword>
<evidence type="ECO:0000256" key="4">
    <source>
        <dbReference type="SAM" id="SignalP"/>
    </source>
</evidence>
<gene>
    <name evidence="5" type="ORF">JX265_000026</name>
</gene>
<keyword evidence="3" id="KW-1133">Transmembrane helix</keyword>
<keyword evidence="6" id="KW-1185">Reference proteome</keyword>
<reference evidence="5" key="1">
    <citation type="submission" date="2021-03" db="EMBL/GenBank/DDBJ databases">
        <title>Revisited historic fungal species revealed as producer of novel bioactive compounds through whole genome sequencing and comparative genomics.</title>
        <authorList>
            <person name="Vignolle G.A."/>
            <person name="Hochenegger N."/>
            <person name="Mach R.L."/>
            <person name="Mach-Aigner A.R."/>
            <person name="Javad Rahimi M."/>
            <person name="Salim K.A."/>
            <person name="Chan C.M."/>
            <person name="Lim L.B.L."/>
            <person name="Cai F."/>
            <person name="Druzhinina I.S."/>
            <person name="U'Ren J.M."/>
            <person name="Derntl C."/>
        </authorList>
    </citation>
    <scope>NUCLEOTIDE SEQUENCE</scope>
    <source>
        <strain evidence="5">TUCIM 5799</strain>
    </source>
</reference>
<feature type="compositionally biased region" description="Basic and acidic residues" evidence="2">
    <location>
        <begin position="361"/>
        <end position="374"/>
    </location>
</feature>
<dbReference type="EMBL" id="JAFIMR010000001">
    <property type="protein sequence ID" value="KAI1881200.1"/>
    <property type="molecule type" value="Genomic_DNA"/>
</dbReference>
<feature type="chain" id="PRO_5040323372" evidence="4">
    <location>
        <begin position="21"/>
        <end position="647"/>
    </location>
</feature>